<sequence>MSRDIPELIRLLWRHEIPVAPARGRPARISVDDLVAAGIAIADADGLAAVTMRAVAARLGTGPMSLYAHVPDKTALLALMSDRVLAAMRHADYDRIDDWRERLERLADDNRAVLLEHAWLAAGGPDPMPVGPGAITKYERELRALDRLGLPPVDTDACLTLIVDFARSSAVSAVAASAPDADWWQEAGPALAEHVVPERFPLATSIGAAAGEEHGSARDDEHAWRFGLARILDGIASLAEGPPIAPDMD</sequence>
<dbReference type="PANTHER" id="PTHR30055:SF151">
    <property type="entry name" value="TRANSCRIPTIONAL REGULATORY PROTEIN"/>
    <property type="match status" value="1"/>
</dbReference>
<feature type="domain" description="HTH tetR-type" evidence="5">
    <location>
        <begin position="28"/>
        <end position="88"/>
    </location>
</feature>
<keyword evidence="3" id="KW-0804">Transcription</keyword>
<dbReference type="InterPro" id="IPR009057">
    <property type="entry name" value="Homeodomain-like_sf"/>
</dbReference>
<organism evidence="6 7">
    <name type="scientific">Agromyces luteolus</name>
    <dbReference type="NCBI Taxonomy" id="88373"/>
    <lineage>
        <taxon>Bacteria</taxon>
        <taxon>Bacillati</taxon>
        <taxon>Actinomycetota</taxon>
        <taxon>Actinomycetes</taxon>
        <taxon>Micrococcales</taxon>
        <taxon>Microbacteriaceae</taxon>
        <taxon>Agromyces</taxon>
    </lineage>
</organism>
<evidence type="ECO:0000256" key="4">
    <source>
        <dbReference type="PROSITE-ProRule" id="PRU00335"/>
    </source>
</evidence>
<dbReference type="SUPFAM" id="SSF46689">
    <property type="entry name" value="Homeodomain-like"/>
    <property type="match status" value="1"/>
</dbReference>
<evidence type="ECO:0000313" key="6">
    <source>
        <dbReference type="EMBL" id="MUN06209.1"/>
    </source>
</evidence>
<dbReference type="GO" id="GO:0003700">
    <property type="term" value="F:DNA-binding transcription factor activity"/>
    <property type="evidence" value="ECO:0007669"/>
    <property type="project" value="TreeGrafter"/>
</dbReference>
<dbReference type="Pfam" id="PF02909">
    <property type="entry name" value="TetR_C_1"/>
    <property type="match status" value="1"/>
</dbReference>
<gene>
    <name evidence="6" type="ORF">GLX25_03640</name>
</gene>
<evidence type="ECO:0000256" key="2">
    <source>
        <dbReference type="ARBA" id="ARBA00023125"/>
    </source>
</evidence>
<dbReference type="InterPro" id="IPR036271">
    <property type="entry name" value="Tet_transcr_reg_TetR-rel_C_sf"/>
</dbReference>
<keyword evidence="1" id="KW-0805">Transcription regulation</keyword>
<protein>
    <submittedName>
        <fullName evidence="6">TetR family transcriptional regulator</fullName>
    </submittedName>
</protein>
<dbReference type="Gene3D" id="1.10.10.60">
    <property type="entry name" value="Homeodomain-like"/>
    <property type="match status" value="1"/>
</dbReference>
<name>A0A7C9HPP5_9MICO</name>
<dbReference type="InterPro" id="IPR001647">
    <property type="entry name" value="HTH_TetR"/>
</dbReference>
<dbReference type="Gene3D" id="1.10.357.10">
    <property type="entry name" value="Tetracycline Repressor, domain 2"/>
    <property type="match status" value="1"/>
</dbReference>
<dbReference type="SUPFAM" id="SSF48498">
    <property type="entry name" value="Tetracyclin repressor-like, C-terminal domain"/>
    <property type="match status" value="1"/>
</dbReference>
<dbReference type="GO" id="GO:0000976">
    <property type="term" value="F:transcription cis-regulatory region binding"/>
    <property type="evidence" value="ECO:0007669"/>
    <property type="project" value="TreeGrafter"/>
</dbReference>
<dbReference type="PANTHER" id="PTHR30055">
    <property type="entry name" value="HTH-TYPE TRANSCRIPTIONAL REGULATOR RUTR"/>
    <property type="match status" value="1"/>
</dbReference>
<dbReference type="InterPro" id="IPR050109">
    <property type="entry name" value="HTH-type_TetR-like_transc_reg"/>
</dbReference>
<comment type="caution">
    <text evidence="6">The sequence shown here is derived from an EMBL/GenBank/DDBJ whole genome shotgun (WGS) entry which is preliminary data.</text>
</comment>
<reference evidence="6 7" key="1">
    <citation type="submission" date="2019-11" db="EMBL/GenBank/DDBJ databases">
        <title>Agromyces kandeliae sp. nov., isolated from mangrove soil.</title>
        <authorList>
            <person name="Wang R."/>
        </authorList>
    </citation>
    <scope>NUCLEOTIDE SEQUENCE [LARGE SCALE GENOMIC DNA]</scope>
    <source>
        <strain evidence="6 7">JCM 11431</strain>
    </source>
</reference>
<dbReference type="InterPro" id="IPR004111">
    <property type="entry name" value="Repressor_TetR_C"/>
</dbReference>
<evidence type="ECO:0000256" key="3">
    <source>
        <dbReference type="ARBA" id="ARBA00023163"/>
    </source>
</evidence>
<evidence type="ECO:0000256" key="1">
    <source>
        <dbReference type="ARBA" id="ARBA00023015"/>
    </source>
</evidence>
<dbReference type="AlphaFoldDB" id="A0A7C9HPP5"/>
<feature type="DNA-binding region" description="H-T-H motif" evidence="4">
    <location>
        <begin position="51"/>
        <end position="70"/>
    </location>
</feature>
<dbReference type="Proteomes" id="UP000480122">
    <property type="component" value="Unassembled WGS sequence"/>
</dbReference>
<proteinExistence type="predicted"/>
<evidence type="ECO:0000313" key="7">
    <source>
        <dbReference type="Proteomes" id="UP000480122"/>
    </source>
</evidence>
<keyword evidence="2 4" id="KW-0238">DNA-binding</keyword>
<evidence type="ECO:0000259" key="5">
    <source>
        <dbReference type="PROSITE" id="PS50977"/>
    </source>
</evidence>
<dbReference type="OrthoDB" id="2570341at2"/>
<keyword evidence="7" id="KW-1185">Reference proteome</keyword>
<dbReference type="EMBL" id="WODA01000006">
    <property type="protein sequence ID" value="MUN06209.1"/>
    <property type="molecule type" value="Genomic_DNA"/>
</dbReference>
<dbReference type="PROSITE" id="PS50977">
    <property type="entry name" value="HTH_TETR_2"/>
    <property type="match status" value="1"/>
</dbReference>
<dbReference type="RefSeq" id="WP_155840855.1">
    <property type="nucleotide sequence ID" value="NZ_BAAAIA010000009.1"/>
</dbReference>
<dbReference type="GO" id="GO:0045892">
    <property type="term" value="P:negative regulation of DNA-templated transcription"/>
    <property type="evidence" value="ECO:0007669"/>
    <property type="project" value="InterPro"/>
</dbReference>
<dbReference type="Pfam" id="PF00440">
    <property type="entry name" value="TetR_N"/>
    <property type="match status" value="1"/>
</dbReference>
<accession>A0A7C9HPP5</accession>